<evidence type="ECO:0000313" key="1">
    <source>
        <dbReference type="EMBL" id="CAA3024823.1"/>
    </source>
</evidence>
<sequence length="161" mass="18365">MKGKFGLVFQATTINGPEKEYVNPKNLQRPVADKEKYYEKELSPRKQDSVAKPENKAVVQSLMVSSRIPPADPTNMYLVRLPNIVAIDPRPYDRSTYVVQDLFATDSSGSRRQIPFKIIIRWKHVKNPDGVFYILIMQLSHMSRSYTICNVAHVVDLVTGL</sequence>
<comment type="caution">
    <text evidence="1">The sequence shown here is derived from an EMBL/GenBank/DDBJ whole genome shotgun (WGS) entry which is preliminary data.</text>
</comment>
<gene>
    <name evidence="1" type="ORF">OLEA9_A003786</name>
</gene>
<dbReference type="EMBL" id="CACTIH010009117">
    <property type="protein sequence ID" value="CAA3024823.1"/>
    <property type="molecule type" value="Genomic_DNA"/>
</dbReference>
<dbReference type="GO" id="GO:0032968">
    <property type="term" value="P:positive regulation of transcription elongation by RNA polymerase II"/>
    <property type="evidence" value="ECO:0007669"/>
    <property type="project" value="TreeGrafter"/>
</dbReference>
<dbReference type="GO" id="GO:0006368">
    <property type="term" value="P:transcription elongation by RNA polymerase II"/>
    <property type="evidence" value="ECO:0007669"/>
    <property type="project" value="InterPro"/>
</dbReference>
<dbReference type="GO" id="GO:1990269">
    <property type="term" value="F:RNA polymerase II C-terminal domain phosphoserine binding"/>
    <property type="evidence" value="ECO:0007669"/>
    <property type="project" value="TreeGrafter"/>
</dbReference>
<organism evidence="1 2">
    <name type="scientific">Olea europaea subsp. europaea</name>
    <dbReference type="NCBI Taxonomy" id="158383"/>
    <lineage>
        <taxon>Eukaryota</taxon>
        <taxon>Viridiplantae</taxon>
        <taxon>Streptophyta</taxon>
        <taxon>Embryophyta</taxon>
        <taxon>Tracheophyta</taxon>
        <taxon>Spermatophyta</taxon>
        <taxon>Magnoliopsida</taxon>
        <taxon>eudicotyledons</taxon>
        <taxon>Gunneridae</taxon>
        <taxon>Pentapetalae</taxon>
        <taxon>asterids</taxon>
        <taxon>lamiids</taxon>
        <taxon>Lamiales</taxon>
        <taxon>Oleaceae</taxon>
        <taxon>Oleeae</taxon>
        <taxon>Olea</taxon>
    </lineage>
</organism>
<dbReference type="PANTHER" id="PTHR23146:SF0">
    <property type="entry name" value="RNA POLYMERASE-ASSOCIATED PROTEIN LEO1"/>
    <property type="match status" value="1"/>
</dbReference>
<evidence type="ECO:0000313" key="2">
    <source>
        <dbReference type="Proteomes" id="UP000594638"/>
    </source>
</evidence>
<dbReference type="GO" id="GO:0016593">
    <property type="term" value="C:Cdc73/Paf1 complex"/>
    <property type="evidence" value="ECO:0007669"/>
    <property type="project" value="InterPro"/>
</dbReference>
<reference evidence="1 2" key="1">
    <citation type="submission" date="2019-12" db="EMBL/GenBank/DDBJ databases">
        <authorList>
            <person name="Alioto T."/>
            <person name="Alioto T."/>
            <person name="Gomez Garrido J."/>
        </authorList>
    </citation>
    <scope>NUCLEOTIDE SEQUENCE [LARGE SCALE GENOMIC DNA]</scope>
</reference>
<protein>
    <submittedName>
        <fullName evidence="1">LEO1 homolog</fullName>
    </submittedName>
</protein>
<proteinExistence type="predicted"/>
<accession>A0A8S0V1S3</accession>
<dbReference type="Proteomes" id="UP000594638">
    <property type="component" value="Unassembled WGS sequence"/>
</dbReference>
<name>A0A8S0V1S3_OLEEU</name>
<dbReference type="OrthoDB" id="913756at2759"/>
<keyword evidence="2" id="KW-1185">Reference proteome</keyword>
<dbReference type="AlphaFoldDB" id="A0A8S0V1S3"/>
<dbReference type="PANTHER" id="PTHR23146">
    <property type="entry name" value="LEO1 PROTEIN"/>
    <property type="match status" value="1"/>
</dbReference>
<dbReference type="InterPro" id="IPR007149">
    <property type="entry name" value="Leo1"/>
</dbReference>
<dbReference type="Gramene" id="OE9A003786T1">
    <property type="protein sequence ID" value="OE9A003786C1"/>
    <property type="gene ID" value="OE9A003786"/>
</dbReference>